<accession>A0A1G9II50</accession>
<protein>
    <submittedName>
        <fullName evidence="1">EcsC protein family protein</fullName>
    </submittedName>
</protein>
<organism evidence="1 2">
    <name type="scientific">Catalinimonas alkaloidigena</name>
    <dbReference type="NCBI Taxonomy" id="1075417"/>
    <lineage>
        <taxon>Bacteria</taxon>
        <taxon>Pseudomonadati</taxon>
        <taxon>Bacteroidota</taxon>
        <taxon>Cytophagia</taxon>
        <taxon>Cytophagales</taxon>
        <taxon>Catalimonadaceae</taxon>
        <taxon>Catalinimonas</taxon>
    </lineage>
</organism>
<dbReference type="OrthoDB" id="1705901at2"/>
<gene>
    <name evidence="1" type="ORF">SAMN05421823_10511</name>
</gene>
<dbReference type="STRING" id="1075417.SAMN05421823_10511"/>
<evidence type="ECO:0000313" key="2">
    <source>
        <dbReference type="Proteomes" id="UP000198510"/>
    </source>
</evidence>
<proteinExistence type="predicted"/>
<dbReference type="Proteomes" id="UP000198510">
    <property type="component" value="Unassembled WGS sequence"/>
</dbReference>
<dbReference type="InterPro" id="IPR024787">
    <property type="entry name" value="EcsC"/>
</dbReference>
<keyword evidence="2" id="KW-1185">Reference proteome</keyword>
<dbReference type="Pfam" id="PF12787">
    <property type="entry name" value="EcsC"/>
    <property type="match status" value="1"/>
</dbReference>
<dbReference type="PANTHER" id="PTHR41260:SF1">
    <property type="entry name" value="PROTEIN ECSC"/>
    <property type="match status" value="1"/>
</dbReference>
<evidence type="ECO:0000313" key="1">
    <source>
        <dbReference type="EMBL" id="SDL24860.1"/>
    </source>
</evidence>
<dbReference type="RefSeq" id="WP_089682893.1">
    <property type="nucleotide sequence ID" value="NZ_FNFO01000005.1"/>
</dbReference>
<name>A0A1G9II50_9BACT</name>
<reference evidence="1 2" key="1">
    <citation type="submission" date="2016-10" db="EMBL/GenBank/DDBJ databases">
        <authorList>
            <person name="de Groot N.N."/>
        </authorList>
    </citation>
    <scope>NUCLEOTIDE SEQUENCE [LARGE SCALE GENOMIC DNA]</scope>
    <source>
        <strain evidence="1 2">DSM 25186</strain>
    </source>
</reference>
<dbReference type="AlphaFoldDB" id="A0A1G9II50"/>
<sequence>MNFARPSSYEAQALQEMQAWQQRIYERPTFTHQVAQKVQDKLNGLMPDRVTDAITAAVKQMIRAVLFGAELTNPAPLRQATLERREHAVERRIDFYRKTAAAEGGITGAGGFLLGLADFPMLLGLKLKMLFELAALYGYDVSDYRERLYLLYLMQLAFSTADRRQAVYEQMIQWEARKLALPDDIHQYDWRTFQQEYRDYLDVAKFAQLLPFIGAPVGVIVNYRLVTKLGNTAMNAYRLRWYERRALAPTAVSLLK</sequence>
<dbReference type="EMBL" id="FNFO01000005">
    <property type="protein sequence ID" value="SDL24860.1"/>
    <property type="molecule type" value="Genomic_DNA"/>
</dbReference>
<dbReference type="PANTHER" id="PTHR41260">
    <property type="entry name" value="PROTEIN ECSC"/>
    <property type="match status" value="1"/>
</dbReference>